<dbReference type="InterPro" id="IPR011011">
    <property type="entry name" value="Znf_FYVE_PHD"/>
</dbReference>
<comment type="caution">
    <text evidence="7">The sequence shown here is derived from an EMBL/GenBank/DDBJ whole genome shotgun (WGS) entry which is preliminary data.</text>
</comment>
<evidence type="ECO:0000256" key="2">
    <source>
        <dbReference type="ARBA" id="ARBA00022771"/>
    </source>
</evidence>
<accession>A0A6G0XN67</accession>
<dbReference type="PANTHER" id="PTHR43102:SF2">
    <property type="entry name" value="GAF DOMAIN-CONTAINING PROTEIN"/>
    <property type="match status" value="1"/>
</dbReference>
<keyword evidence="2 4" id="KW-0863">Zinc-finger</keyword>
<organism evidence="7 8">
    <name type="scientific">Aphanomyces euteiches</name>
    <dbReference type="NCBI Taxonomy" id="100861"/>
    <lineage>
        <taxon>Eukaryota</taxon>
        <taxon>Sar</taxon>
        <taxon>Stramenopiles</taxon>
        <taxon>Oomycota</taxon>
        <taxon>Saprolegniomycetes</taxon>
        <taxon>Saprolegniales</taxon>
        <taxon>Verrucalvaceae</taxon>
        <taxon>Aphanomyces</taxon>
    </lineage>
</organism>
<dbReference type="VEuPathDB" id="FungiDB:AeMF1_018598"/>
<evidence type="ECO:0000256" key="5">
    <source>
        <dbReference type="SAM" id="MobiDB-lite"/>
    </source>
</evidence>
<evidence type="ECO:0000259" key="6">
    <source>
        <dbReference type="PROSITE" id="PS50178"/>
    </source>
</evidence>
<dbReference type="PROSITE" id="PS50178">
    <property type="entry name" value="ZF_FYVE"/>
    <property type="match status" value="1"/>
</dbReference>
<dbReference type="PANTHER" id="PTHR43102">
    <property type="entry name" value="SLR1143 PROTEIN"/>
    <property type="match status" value="1"/>
</dbReference>
<evidence type="ECO:0000256" key="3">
    <source>
        <dbReference type="ARBA" id="ARBA00022833"/>
    </source>
</evidence>
<evidence type="ECO:0000313" key="8">
    <source>
        <dbReference type="Proteomes" id="UP000481153"/>
    </source>
</evidence>
<feature type="domain" description="FYVE-type" evidence="6">
    <location>
        <begin position="268"/>
        <end position="324"/>
    </location>
</feature>
<dbReference type="GO" id="GO:0008270">
    <property type="term" value="F:zinc ion binding"/>
    <property type="evidence" value="ECO:0007669"/>
    <property type="project" value="UniProtKB-KW"/>
</dbReference>
<dbReference type="InterPro" id="IPR000306">
    <property type="entry name" value="Znf_FYVE"/>
</dbReference>
<reference evidence="7 8" key="1">
    <citation type="submission" date="2019-07" db="EMBL/GenBank/DDBJ databases">
        <title>Genomics analysis of Aphanomyces spp. identifies a new class of oomycete effector associated with host adaptation.</title>
        <authorList>
            <person name="Gaulin E."/>
        </authorList>
    </citation>
    <scope>NUCLEOTIDE SEQUENCE [LARGE SCALE GENOMIC DNA]</scope>
    <source>
        <strain evidence="7 8">ATCC 201684</strain>
    </source>
</reference>
<gene>
    <name evidence="7" type="ORF">Ae201684_003100</name>
</gene>
<keyword evidence="3" id="KW-0862">Zinc</keyword>
<dbReference type="InterPro" id="IPR017455">
    <property type="entry name" value="Znf_FYVE-rel"/>
</dbReference>
<name>A0A6G0XN67_9STRA</name>
<evidence type="ECO:0000256" key="1">
    <source>
        <dbReference type="ARBA" id="ARBA00022723"/>
    </source>
</evidence>
<evidence type="ECO:0000256" key="4">
    <source>
        <dbReference type="PROSITE-ProRule" id="PRU00091"/>
    </source>
</evidence>
<dbReference type="SMART" id="SM00064">
    <property type="entry name" value="FYVE"/>
    <property type="match status" value="1"/>
</dbReference>
<dbReference type="EMBL" id="VJMJ01000034">
    <property type="protein sequence ID" value="KAF0741914.1"/>
    <property type="molecule type" value="Genomic_DNA"/>
</dbReference>
<dbReference type="InterPro" id="IPR013083">
    <property type="entry name" value="Znf_RING/FYVE/PHD"/>
</dbReference>
<feature type="region of interest" description="Disordered" evidence="5">
    <location>
        <begin position="124"/>
        <end position="154"/>
    </location>
</feature>
<protein>
    <recommendedName>
        <fullName evidence="6">FYVE-type domain-containing protein</fullName>
    </recommendedName>
</protein>
<keyword evidence="8" id="KW-1185">Reference proteome</keyword>
<dbReference type="Pfam" id="PF01363">
    <property type="entry name" value="FYVE"/>
    <property type="match status" value="1"/>
</dbReference>
<feature type="compositionally biased region" description="Low complexity" evidence="5">
    <location>
        <begin position="132"/>
        <end position="154"/>
    </location>
</feature>
<sequence>MLLKLPIPVPIDFFQCPPMSALDIKKYRGIGVQAAQDLIDFTRLTNGPIDWVLHTHSKAVQMYTARHENIPIFCLLSEIEASLDDIIAIFLKTTTADLRQTNSAFFPNLLDKVRLANVTLPSDDRPNHCLGSSSRRPSEVSSSSTATSTTLSTKTNASLTANELGSKPYDLWILRDAQILTTLTASFVPSLNTQDSSLWRRRRREVIELQHNRPNGQLEGPIADILMTKQALMQYKGMGSTQRVVRSYQLSKLSFLSEDSLVPAHMRSKCTICLKTFGTFQRKTHCRRCGEVLLWLSRCDVWGLLISGIQVRVRICNPCASIHKTTSCLANTSSRVTSSSASRSTSDDRRVDYVAAIPYEGPWPNHAYPPPAVDYDESGIVRVDIRRRGGQAIQSRL</sequence>
<proteinExistence type="predicted"/>
<keyword evidence="1" id="KW-0479">Metal-binding</keyword>
<dbReference type="SUPFAM" id="SSF57903">
    <property type="entry name" value="FYVE/PHD zinc finger"/>
    <property type="match status" value="1"/>
</dbReference>
<evidence type="ECO:0000313" key="7">
    <source>
        <dbReference type="EMBL" id="KAF0741914.1"/>
    </source>
</evidence>
<dbReference type="Gene3D" id="3.30.40.10">
    <property type="entry name" value="Zinc/RING finger domain, C3HC4 (zinc finger)"/>
    <property type="match status" value="1"/>
</dbReference>
<dbReference type="AlphaFoldDB" id="A0A6G0XN67"/>
<dbReference type="Proteomes" id="UP000481153">
    <property type="component" value="Unassembled WGS sequence"/>
</dbReference>